<dbReference type="Proteomes" id="UP001620645">
    <property type="component" value="Unassembled WGS sequence"/>
</dbReference>
<keyword evidence="2 3" id="KW-0040">ANK repeat</keyword>
<evidence type="ECO:0000256" key="1">
    <source>
        <dbReference type="ARBA" id="ARBA00022737"/>
    </source>
</evidence>
<proteinExistence type="predicted"/>
<evidence type="ECO:0008006" key="7">
    <source>
        <dbReference type="Google" id="ProtNLM"/>
    </source>
</evidence>
<keyword evidence="6" id="KW-1185">Reference proteome</keyword>
<dbReference type="Gene3D" id="1.25.40.20">
    <property type="entry name" value="Ankyrin repeat-containing domain"/>
    <property type="match status" value="2"/>
</dbReference>
<organism evidence="5 6">
    <name type="scientific">Heterodera schachtii</name>
    <name type="common">Sugarbeet cyst nematode worm</name>
    <name type="synonym">Tylenchus schachtii</name>
    <dbReference type="NCBI Taxonomy" id="97005"/>
    <lineage>
        <taxon>Eukaryota</taxon>
        <taxon>Metazoa</taxon>
        <taxon>Ecdysozoa</taxon>
        <taxon>Nematoda</taxon>
        <taxon>Chromadorea</taxon>
        <taxon>Rhabditida</taxon>
        <taxon>Tylenchina</taxon>
        <taxon>Tylenchomorpha</taxon>
        <taxon>Tylenchoidea</taxon>
        <taxon>Heteroderidae</taxon>
        <taxon>Heteroderinae</taxon>
        <taxon>Heterodera</taxon>
    </lineage>
</organism>
<dbReference type="Pfam" id="PF12796">
    <property type="entry name" value="Ank_2"/>
    <property type="match status" value="2"/>
</dbReference>
<dbReference type="AlphaFoldDB" id="A0ABD2K7I3"/>
<feature type="repeat" description="ANK" evidence="3">
    <location>
        <begin position="34"/>
        <end position="66"/>
    </location>
</feature>
<keyword evidence="1" id="KW-0677">Repeat</keyword>
<dbReference type="InterPro" id="IPR036770">
    <property type="entry name" value="Ankyrin_rpt-contain_sf"/>
</dbReference>
<evidence type="ECO:0000256" key="2">
    <source>
        <dbReference type="ARBA" id="ARBA00023043"/>
    </source>
</evidence>
<evidence type="ECO:0000256" key="3">
    <source>
        <dbReference type="PROSITE-ProRule" id="PRU00023"/>
    </source>
</evidence>
<dbReference type="PANTHER" id="PTHR24173:SF74">
    <property type="entry name" value="ANKYRIN REPEAT DOMAIN-CONTAINING PROTEIN 16"/>
    <property type="match status" value="1"/>
</dbReference>
<dbReference type="SMART" id="SM00248">
    <property type="entry name" value="ANK"/>
    <property type="match status" value="4"/>
</dbReference>
<dbReference type="PROSITE" id="PS50088">
    <property type="entry name" value="ANK_REPEAT"/>
    <property type="match status" value="3"/>
</dbReference>
<gene>
    <name evidence="4" type="ORF">niasHS_000461</name>
    <name evidence="5" type="ORF">niasHS_000465</name>
</gene>
<sequence length="191" mass="21188">MEGACLISSVKAGEFETVRSLIEAGEDFQAGDRHRMTPLMYAAENNRLQIVQYLLNRGAQIDRRDKDGWTAMVFAVREDCPAIVNQLVESGANVNLVDYDRKSSPFIIGCQEDRFACVEKMLLSPGVDLNIVDTHGKTPLMHASIYDRTNIANLFITNGADKQKTDNFGKTALDYARESKNNVLIALLSGN</sequence>
<dbReference type="PANTHER" id="PTHR24173">
    <property type="entry name" value="ANKYRIN REPEAT CONTAINING"/>
    <property type="match status" value="1"/>
</dbReference>
<feature type="repeat" description="ANK" evidence="3">
    <location>
        <begin position="135"/>
        <end position="167"/>
    </location>
</feature>
<reference evidence="5 6" key="1">
    <citation type="submission" date="2024-10" db="EMBL/GenBank/DDBJ databases">
        <authorList>
            <person name="Kim D."/>
        </authorList>
    </citation>
    <scope>NUCLEOTIDE SEQUENCE [LARGE SCALE GENOMIC DNA]</scope>
    <source>
        <strain evidence="5">Taebaek</strain>
    </source>
</reference>
<dbReference type="SUPFAM" id="SSF48403">
    <property type="entry name" value="Ankyrin repeat"/>
    <property type="match status" value="1"/>
</dbReference>
<dbReference type="PROSITE" id="PS50297">
    <property type="entry name" value="ANK_REP_REGION"/>
    <property type="match status" value="3"/>
</dbReference>
<dbReference type="InterPro" id="IPR002110">
    <property type="entry name" value="Ankyrin_rpt"/>
</dbReference>
<protein>
    <recommendedName>
        <fullName evidence="7">Ankyrin repeat protein</fullName>
    </recommendedName>
</protein>
<name>A0ABD2K7I3_HETSC</name>
<evidence type="ECO:0000313" key="4">
    <source>
        <dbReference type="EMBL" id="KAL3098674.1"/>
    </source>
</evidence>
<comment type="caution">
    <text evidence="5">The sequence shown here is derived from an EMBL/GenBank/DDBJ whole genome shotgun (WGS) entry which is preliminary data.</text>
</comment>
<evidence type="ECO:0000313" key="5">
    <source>
        <dbReference type="EMBL" id="KAL3098678.1"/>
    </source>
</evidence>
<evidence type="ECO:0000313" key="6">
    <source>
        <dbReference type="Proteomes" id="UP001620645"/>
    </source>
</evidence>
<accession>A0ABD2K7I3</accession>
<dbReference type="EMBL" id="JBICCN010000044">
    <property type="protein sequence ID" value="KAL3098674.1"/>
    <property type="molecule type" value="Genomic_DNA"/>
</dbReference>
<dbReference type="EMBL" id="JBICCN010000044">
    <property type="protein sequence ID" value="KAL3098678.1"/>
    <property type="molecule type" value="Genomic_DNA"/>
</dbReference>
<feature type="repeat" description="ANK" evidence="3">
    <location>
        <begin position="67"/>
        <end position="99"/>
    </location>
</feature>